<organism evidence="1 2">
    <name type="scientific">Larinioides sclopetarius</name>
    <dbReference type="NCBI Taxonomy" id="280406"/>
    <lineage>
        <taxon>Eukaryota</taxon>
        <taxon>Metazoa</taxon>
        <taxon>Ecdysozoa</taxon>
        <taxon>Arthropoda</taxon>
        <taxon>Chelicerata</taxon>
        <taxon>Arachnida</taxon>
        <taxon>Araneae</taxon>
        <taxon>Araneomorphae</taxon>
        <taxon>Entelegynae</taxon>
        <taxon>Araneoidea</taxon>
        <taxon>Araneidae</taxon>
        <taxon>Larinioides</taxon>
    </lineage>
</organism>
<sequence length="54" mass="6244">MFETRKANYVASLWDLEVLFNGMKMKSDASGDARGQLSPSASKIFVSKFFFRFW</sequence>
<evidence type="ECO:0000313" key="2">
    <source>
        <dbReference type="Proteomes" id="UP001497382"/>
    </source>
</evidence>
<keyword evidence="2" id="KW-1185">Reference proteome</keyword>
<name>A0AAV1Z020_9ARAC</name>
<protein>
    <submittedName>
        <fullName evidence="1">Uncharacterized protein</fullName>
    </submittedName>
</protein>
<accession>A0AAV1Z020</accession>
<dbReference type="Proteomes" id="UP001497382">
    <property type="component" value="Unassembled WGS sequence"/>
</dbReference>
<dbReference type="AlphaFoldDB" id="A0AAV1Z020"/>
<evidence type="ECO:0000313" key="1">
    <source>
        <dbReference type="EMBL" id="CAL1264457.1"/>
    </source>
</evidence>
<gene>
    <name evidence="1" type="ORF">LARSCL_LOCUS2042</name>
</gene>
<reference evidence="1 2" key="1">
    <citation type="submission" date="2024-04" db="EMBL/GenBank/DDBJ databases">
        <authorList>
            <person name="Rising A."/>
            <person name="Reimegard J."/>
            <person name="Sonavane S."/>
            <person name="Akerstrom W."/>
            <person name="Nylinder S."/>
            <person name="Hedman E."/>
            <person name="Kallberg Y."/>
        </authorList>
    </citation>
    <scope>NUCLEOTIDE SEQUENCE [LARGE SCALE GENOMIC DNA]</scope>
</reference>
<comment type="caution">
    <text evidence="1">The sequence shown here is derived from an EMBL/GenBank/DDBJ whole genome shotgun (WGS) entry which is preliminary data.</text>
</comment>
<proteinExistence type="predicted"/>
<dbReference type="EMBL" id="CAXIEN010000013">
    <property type="protein sequence ID" value="CAL1264457.1"/>
    <property type="molecule type" value="Genomic_DNA"/>
</dbReference>